<organism evidence="5 6">
    <name type="scientific">Rotaria sordida</name>
    <dbReference type="NCBI Taxonomy" id="392033"/>
    <lineage>
        <taxon>Eukaryota</taxon>
        <taxon>Metazoa</taxon>
        <taxon>Spiralia</taxon>
        <taxon>Gnathifera</taxon>
        <taxon>Rotifera</taxon>
        <taxon>Eurotatoria</taxon>
        <taxon>Bdelloidea</taxon>
        <taxon>Philodinida</taxon>
        <taxon>Philodinidae</taxon>
        <taxon>Rotaria</taxon>
    </lineage>
</organism>
<dbReference type="Pfam" id="PF03496">
    <property type="entry name" value="ADPrib_exo_Tox"/>
    <property type="match status" value="1"/>
</dbReference>
<dbReference type="GO" id="GO:0005576">
    <property type="term" value="C:extracellular region"/>
    <property type="evidence" value="ECO:0007669"/>
    <property type="project" value="InterPro"/>
</dbReference>
<reference evidence="5" key="1">
    <citation type="submission" date="2021-02" db="EMBL/GenBank/DDBJ databases">
        <authorList>
            <person name="Nowell W R."/>
        </authorList>
    </citation>
    <scope>NUCLEOTIDE SEQUENCE</scope>
</reference>
<proteinExistence type="predicted"/>
<dbReference type="SUPFAM" id="SSF48452">
    <property type="entry name" value="TPR-like"/>
    <property type="match status" value="2"/>
</dbReference>
<feature type="repeat" description="TPR" evidence="3">
    <location>
        <begin position="377"/>
        <end position="410"/>
    </location>
</feature>
<evidence type="ECO:0000256" key="1">
    <source>
        <dbReference type="ARBA" id="ARBA00022737"/>
    </source>
</evidence>
<keyword evidence="2 3" id="KW-0802">TPR repeat</keyword>
<feature type="domain" description="ADP ribosyltransferase" evidence="4">
    <location>
        <begin position="94"/>
        <end position="274"/>
    </location>
</feature>
<feature type="repeat" description="TPR" evidence="3">
    <location>
        <begin position="335"/>
        <end position="368"/>
    </location>
</feature>
<name>A0A815J9X1_9BILA</name>
<dbReference type="Gene3D" id="1.25.40.10">
    <property type="entry name" value="Tetratricopeptide repeat domain"/>
    <property type="match status" value="3"/>
</dbReference>
<gene>
    <name evidence="5" type="ORF">RFH988_LOCUS33686</name>
</gene>
<dbReference type="Gene3D" id="3.90.176.10">
    <property type="entry name" value="Toxin ADP-ribosyltransferase, Chain A, domain 1"/>
    <property type="match status" value="1"/>
</dbReference>
<evidence type="ECO:0000256" key="3">
    <source>
        <dbReference type="PROSITE-ProRule" id="PRU00339"/>
    </source>
</evidence>
<evidence type="ECO:0000313" key="5">
    <source>
        <dbReference type="EMBL" id="CAF1377830.1"/>
    </source>
</evidence>
<dbReference type="SUPFAM" id="SSF56399">
    <property type="entry name" value="ADP-ribosylation"/>
    <property type="match status" value="1"/>
</dbReference>
<dbReference type="SMART" id="SM00028">
    <property type="entry name" value="TPR"/>
    <property type="match status" value="7"/>
</dbReference>
<dbReference type="InterPro" id="IPR003540">
    <property type="entry name" value="ADP-ribosyltransferase"/>
</dbReference>
<sequence>MNKCDKIIKIYTDKKSLFKSTYSKMNLIKKGPLTFNLFDEKQKSLKDLSKESASFLWQQMLIYVLKQIPQNEQSKQQMVDFCLDYYKNNKSELEKIKNFKTNYNRDQAIEWYTKEGFLYKLLNKVLRTEDIELFYTFRFFIIDLCIAIENANKHVKDKDLLTLYRGTQIPKEELQKLKENINRIISFNGFLSTSRNINISLQFASSSYVTNNFEAVLFEIQADPLLKTVSFVDVESAIVMKGEEEVLFNLNSLFRINSVCFDETTNLWKVLLTTTDECSNKVEDYLKLAKEQMEYYSPTIYFGRLLLYDLGLVNSAEKYFKMLLKSFSSDHPDIAHVYNNIGCVYEEKGELNLALKNYEIAYKIRQKYLSVDHPDLAASSNNIGRIHQEKGNLDLALDYYKKALKIKEQTSPGDSLHKGVMIENIGLVYKDKNDFDRALVYLFCALEMFKHILPDQHPQIASCLGNIGYIYKEKGAFDAALDYYHQQLKMEEQCLMFDHPSLSLTLQSIVDTYKKMGEVSEGLEFCREKLVVQKNRLHENHSCIARTLMITANIVKDNNPNEALEYYEKALSILKDCTPFDYQTTSKCLEEMACIYRDFGSYEDAVRNHLKALEFKRQILSADHIEIASSLNTIGLCYRDMENPFEALCYYNESLSIYLANYGLEHEDVKQVKANIEALNIL</sequence>
<dbReference type="PANTHER" id="PTHR45641">
    <property type="entry name" value="TETRATRICOPEPTIDE REPEAT PROTEIN (AFU_ORTHOLOGUE AFUA_6G03870)"/>
    <property type="match status" value="1"/>
</dbReference>
<dbReference type="InterPro" id="IPR011990">
    <property type="entry name" value="TPR-like_helical_dom_sf"/>
</dbReference>
<evidence type="ECO:0000256" key="2">
    <source>
        <dbReference type="ARBA" id="ARBA00022803"/>
    </source>
</evidence>
<dbReference type="PROSITE" id="PS51996">
    <property type="entry name" value="TR_MART"/>
    <property type="match status" value="1"/>
</dbReference>
<dbReference type="PROSITE" id="PS50005">
    <property type="entry name" value="TPR"/>
    <property type="match status" value="3"/>
</dbReference>
<accession>A0A815J9X1</accession>
<dbReference type="AlphaFoldDB" id="A0A815J9X1"/>
<dbReference type="InterPro" id="IPR019734">
    <property type="entry name" value="TPR_rpt"/>
</dbReference>
<dbReference type="Proteomes" id="UP000663882">
    <property type="component" value="Unassembled WGS sequence"/>
</dbReference>
<dbReference type="OrthoDB" id="10017553at2759"/>
<evidence type="ECO:0000313" key="6">
    <source>
        <dbReference type="Proteomes" id="UP000663882"/>
    </source>
</evidence>
<dbReference type="EMBL" id="CAJNOO010004336">
    <property type="protein sequence ID" value="CAF1377830.1"/>
    <property type="molecule type" value="Genomic_DNA"/>
</dbReference>
<dbReference type="PANTHER" id="PTHR45641:SF19">
    <property type="entry name" value="NEPHROCYSTIN-3"/>
    <property type="match status" value="1"/>
</dbReference>
<comment type="caution">
    <text evidence="5">The sequence shown here is derived from an EMBL/GenBank/DDBJ whole genome shotgun (WGS) entry which is preliminary data.</text>
</comment>
<evidence type="ECO:0000259" key="4">
    <source>
        <dbReference type="Pfam" id="PF03496"/>
    </source>
</evidence>
<feature type="repeat" description="TPR" evidence="3">
    <location>
        <begin position="461"/>
        <end position="494"/>
    </location>
</feature>
<keyword evidence="1" id="KW-0677">Repeat</keyword>
<protein>
    <recommendedName>
        <fullName evidence="4">ADP ribosyltransferase domain-containing protein</fullName>
    </recommendedName>
</protein>
<dbReference type="Pfam" id="PF13424">
    <property type="entry name" value="TPR_12"/>
    <property type="match status" value="3"/>
</dbReference>